<dbReference type="PANTHER" id="PTHR45924:SF1">
    <property type="entry name" value="PLECKSTRIN HOMOLOGY DOMAIN-CONTAINING FAMILY G MEMBER 1"/>
    <property type="match status" value="1"/>
</dbReference>
<proteinExistence type="predicted"/>
<feature type="region of interest" description="Disordered" evidence="1">
    <location>
        <begin position="119"/>
        <end position="139"/>
    </location>
</feature>
<keyword evidence="3" id="KW-1185">Reference proteome</keyword>
<gene>
    <name evidence="2" type="ORF">GDO86_009420</name>
</gene>
<comment type="caution">
    <text evidence="2">The sequence shown here is derived from an EMBL/GenBank/DDBJ whole genome shotgun (WGS) entry which is preliminary data.</text>
</comment>
<dbReference type="GO" id="GO:0031267">
    <property type="term" value="F:small GTPase binding"/>
    <property type="evidence" value="ECO:0007669"/>
    <property type="project" value="TreeGrafter"/>
</dbReference>
<evidence type="ECO:0000256" key="1">
    <source>
        <dbReference type="SAM" id="MobiDB-lite"/>
    </source>
</evidence>
<feature type="region of interest" description="Disordered" evidence="1">
    <location>
        <begin position="664"/>
        <end position="705"/>
    </location>
</feature>
<dbReference type="PANTHER" id="PTHR45924">
    <property type="entry name" value="FI17866P1"/>
    <property type="match status" value="1"/>
</dbReference>
<name>A0A8T2JL52_9PIPI</name>
<organism evidence="2 3">
    <name type="scientific">Hymenochirus boettgeri</name>
    <name type="common">Congo dwarf clawed frog</name>
    <dbReference type="NCBI Taxonomy" id="247094"/>
    <lineage>
        <taxon>Eukaryota</taxon>
        <taxon>Metazoa</taxon>
        <taxon>Chordata</taxon>
        <taxon>Craniata</taxon>
        <taxon>Vertebrata</taxon>
        <taxon>Euteleostomi</taxon>
        <taxon>Amphibia</taxon>
        <taxon>Batrachia</taxon>
        <taxon>Anura</taxon>
        <taxon>Pipoidea</taxon>
        <taxon>Pipidae</taxon>
        <taxon>Pipinae</taxon>
        <taxon>Hymenochirus</taxon>
    </lineage>
</organism>
<dbReference type="OrthoDB" id="1594986at2759"/>
<accession>A0A8T2JL52</accession>
<feature type="compositionally biased region" description="Polar residues" evidence="1">
    <location>
        <begin position="128"/>
        <end position="139"/>
    </location>
</feature>
<dbReference type="Proteomes" id="UP000812440">
    <property type="component" value="Chromosome 5"/>
</dbReference>
<dbReference type="AlphaFoldDB" id="A0A8T2JL52"/>
<feature type="compositionally biased region" description="Polar residues" evidence="1">
    <location>
        <begin position="677"/>
        <end position="705"/>
    </location>
</feature>
<sequence length="1007" mass="113407">MQGNLICQSAKLGSDEGLRGSGTWKGNALRNHSSIRLSHEFCNSESTCQRATEQIDADDEEDSEQVTSLQKVKGGRKRLNSQVSENFEKRRSFNLSLCDRQNSKDQSDEELTQLNTDKFFSASDGQPPRTQQGGSQSNSLLMNILGGTSTLRNIWTDHQIRQALFPPRRSGHKHEDEDDYQMFMLSESTARFEASQVQEERLTSNRPCSWHLGLMLEDNIPNPSCKVVRRASSVGENKSGSVSMKSRQSNYYHKSIPHECLSTSNVQQQCLGSSEDLTIDDNQHVYDNIRYEDLKQMRFSRRECSSMLSINDRCNTLHQENINRQLVETKNNVMMNKDKTVFKRGMSNSSSQELRIIEENIYDSIQFPKQSLKCINPKSRSKPSSFLALDTDFHCYDSLDRFVSEESQPCSEDESMDHRVPLRDTDFFALLNSSSNPDSLSHKSSDDKLSEEVDEIWNDLENYIKKNEERKSERLLASFPVNKDDVQEKSAVHCLPQFSKEMAYSLSSLCLPESRSSPRAIINSPKISNGNINCGKAKIGSLLNLKRTSITSEVSLVESPFSSKSTISYSEDTCSSSGLDSLEKPKSKVFSMARQYSQKIRKANQLLKIKSPEQEQPLHRQHKIKPKDLAAIMEDKKQGGSAIGARIAEYSQIYDQIIFRDSPIRSQKETNKEPQLAASTKQSPLLKSSGQRPNSPSKCQQHGKSFQSNNALQYANINGGGTDFFTWPDVKDSKSKPDFQESGCQQRNLAAACSVPSLTKSPRINSLDSRWTSVKPQACENSLLGSAFNSLERKVACEKTQPYIQSQSSSSVLHNRTAELYTLGNNSGEQLSKPTLKFERPLELCHRNDDPQSQEETSDLTLQDSQKVLVLNTLSTLNAQIATLNYYANFKDTSGDGTDDDDYVEIKSEDEDDELQTSAKHVINVGVKGNPDVSQTQYSRNSSYSFSVPTTPIKSFNRRDISDPHLSGYEDADRLNEYLWRAPPSSQQNIVQSLREKFQCLSSSSFA</sequence>
<feature type="region of interest" description="Disordered" evidence="1">
    <location>
        <begin position="54"/>
        <end position="74"/>
    </location>
</feature>
<dbReference type="EMBL" id="JAACNH010000004">
    <property type="protein sequence ID" value="KAG8444224.1"/>
    <property type="molecule type" value="Genomic_DNA"/>
</dbReference>
<feature type="compositionally biased region" description="Acidic residues" evidence="1">
    <location>
        <begin position="55"/>
        <end position="64"/>
    </location>
</feature>
<evidence type="ECO:0000313" key="2">
    <source>
        <dbReference type="EMBL" id="KAG8444224.1"/>
    </source>
</evidence>
<reference evidence="2" key="1">
    <citation type="thesis" date="2020" institute="ProQuest LLC" country="789 East Eisenhower Parkway, Ann Arbor, MI, USA">
        <title>Comparative Genomics and Chromosome Evolution.</title>
        <authorList>
            <person name="Mudd A.B."/>
        </authorList>
    </citation>
    <scope>NUCLEOTIDE SEQUENCE</scope>
    <source>
        <strain evidence="2">Female2</strain>
        <tissue evidence="2">Blood</tissue>
    </source>
</reference>
<protein>
    <submittedName>
        <fullName evidence="2">Uncharacterized protein</fullName>
    </submittedName>
</protein>
<evidence type="ECO:0000313" key="3">
    <source>
        <dbReference type="Proteomes" id="UP000812440"/>
    </source>
</evidence>
<dbReference type="GO" id="GO:0005085">
    <property type="term" value="F:guanyl-nucleotide exchange factor activity"/>
    <property type="evidence" value="ECO:0007669"/>
    <property type="project" value="TreeGrafter"/>
</dbReference>